<protein>
    <submittedName>
        <fullName evidence="1">Uncharacterized protein</fullName>
    </submittedName>
</protein>
<dbReference type="AlphaFoldDB" id="A0A392QZK8"/>
<reference evidence="1 2" key="1">
    <citation type="journal article" date="2018" name="Front. Plant Sci.">
        <title>Red Clover (Trifolium pratense) and Zigzag Clover (T. medium) - A Picture of Genomic Similarities and Differences.</title>
        <authorList>
            <person name="Dluhosova J."/>
            <person name="Istvanek J."/>
            <person name="Nedelnik J."/>
            <person name="Repkova J."/>
        </authorList>
    </citation>
    <scope>NUCLEOTIDE SEQUENCE [LARGE SCALE GENOMIC DNA]</scope>
    <source>
        <strain evidence="2">cv. 10/8</strain>
        <tissue evidence="1">Leaf</tissue>
    </source>
</reference>
<sequence length="91" mass="9049">AVVFRGGGGWSADFFCGGGDVSVGGLVVFGAGGDERLSSVALGARDGSWSVVVVPVLSWDGGGCIRSMIGWCGGGCDGSEFEVLRGCGVRC</sequence>
<dbReference type="Proteomes" id="UP000265520">
    <property type="component" value="Unassembled WGS sequence"/>
</dbReference>
<feature type="non-terminal residue" evidence="1">
    <location>
        <position position="1"/>
    </location>
</feature>
<dbReference type="EMBL" id="LXQA010171515">
    <property type="protein sequence ID" value="MCI29292.1"/>
    <property type="molecule type" value="Genomic_DNA"/>
</dbReference>
<keyword evidence="2" id="KW-1185">Reference proteome</keyword>
<comment type="caution">
    <text evidence="1">The sequence shown here is derived from an EMBL/GenBank/DDBJ whole genome shotgun (WGS) entry which is preliminary data.</text>
</comment>
<evidence type="ECO:0000313" key="2">
    <source>
        <dbReference type="Proteomes" id="UP000265520"/>
    </source>
</evidence>
<proteinExistence type="predicted"/>
<accession>A0A392QZK8</accession>
<evidence type="ECO:0000313" key="1">
    <source>
        <dbReference type="EMBL" id="MCI29292.1"/>
    </source>
</evidence>
<organism evidence="1 2">
    <name type="scientific">Trifolium medium</name>
    <dbReference type="NCBI Taxonomy" id="97028"/>
    <lineage>
        <taxon>Eukaryota</taxon>
        <taxon>Viridiplantae</taxon>
        <taxon>Streptophyta</taxon>
        <taxon>Embryophyta</taxon>
        <taxon>Tracheophyta</taxon>
        <taxon>Spermatophyta</taxon>
        <taxon>Magnoliopsida</taxon>
        <taxon>eudicotyledons</taxon>
        <taxon>Gunneridae</taxon>
        <taxon>Pentapetalae</taxon>
        <taxon>rosids</taxon>
        <taxon>fabids</taxon>
        <taxon>Fabales</taxon>
        <taxon>Fabaceae</taxon>
        <taxon>Papilionoideae</taxon>
        <taxon>50 kb inversion clade</taxon>
        <taxon>NPAAA clade</taxon>
        <taxon>Hologalegina</taxon>
        <taxon>IRL clade</taxon>
        <taxon>Trifolieae</taxon>
        <taxon>Trifolium</taxon>
    </lineage>
</organism>
<name>A0A392QZK8_9FABA</name>